<evidence type="ECO:0000313" key="2">
    <source>
        <dbReference type="EMBL" id="OON16119.1"/>
    </source>
</evidence>
<sequence length="75" mass="8748">CLPTRACRYIGQRWCHLQFLSCVHLRMEYCGSDMFSFYCVCHWLFRTPSTVRHTESADVESSEHRGYAKPGVDGQ</sequence>
<feature type="region of interest" description="Disordered" evidence="1">
    <location>
        <begin position="56"/>
        <end position="75"/>
    </location>
</feature>
<feature type="non-terminal residue" evidence="2">
    <location>
        <position position="1"/>
    </location>
</feature>
<gene>
    <name evidence="2" type="ORF">X801_08071</name>
</gene>
<organism evidence="2 3">
    <name type="scientific">Opisthorchis viverrini</name>
    <name type="common">Southeast Asian liver fluke</name>
    <dbReference type="NCBI Taxonomy" id="6198"/>
    <lineage>
        <taxon>Eukaryota</taxon>
        <taxon>Metazoa</taxon>
        <taxon>Spiralia</taxon>
        <taxon>Lophotrochozoa</taxon>
        <taxon>Platyhelminthes</taxon>
        <taxon>Trematoda</taxon>
        <taxon>Digenea</taxon>
        <taxon>Opisthorchiida</taxon>
        <taxon>Opisthorchiata</taxon>
        <taxon>Opisthorchiidae</taxon>
        <taxon>Opisthorchis</taxon>
    </lineage>
</organism>
<feature type="non-terminal residue" evidence="2">
    <location>
        <position position="75"/>
    </location>
</feature>
<accession>A0A1S8WNT4</accession>
<protein>
    <submittedName>
        <fullName evidence="2">Uncharacterized protein</fullName>
    </submittedName>
</protein>
<name>A0A1S8WNT4_OPIVI</name>
<keyword evidence="3" id="KW-1185">Reference proteome</keyword>
<evidence type="ECO:0000256" key="1">
    <source>
        <dbReference type="SAM" id="MobiDB-lite"/>
    </source>
</evidence>
<proteinExistence type="predicted"/>
<evidence type="ECO:0000313" key="3">
    <source>
        <dbReference type="Proteomes" id="UP000243686"/>
    </source>
</evidence>
<dbReference type="EMBL" id="KV898709">
    <property type="protein sequence ID" value="OON16119.1"/>
    <property type="molecule type" value="Genomic_DNA"/>
</dbReference>
<dbReference type="Proteomes" id="UP000243686">
    <property type="component" value="Unassembled WGS sequence"/>
</dbReference>
<reference evidence="2 3" key="1">
    <citation type="submission" date="2015-03" db="EMBL/GenBank/DDBJ databases">
        <title>Draft genome of the nematode, Opisthorchis viverrini.</title>
        <authorList>
            <person name="Mitreva M."/>
        </authorList>
    </citation>
    <scope>NUCLEOTIDE SEQUENCE [LARGE SCALE GENOMIC DNA]</scope>
    <source>
        <strain evidence="2">Khon Kaen</strain>
    </source>
</reference>
<feature type="compositionally biased region" description="Basic and acidic residues" evidence="1">
    <location>
        <begin position="56"/>
        <end position="66"/>
    </location>
</feature>
<dbReference type="AlphaFoldDB" id="A0A1S8WNT4"/>